<dbReference type="AlphaFoldDB" id="A0A1W1CM53"/>
<evidence type="ECO:0000313" key="1">
    <source>
        <dbReference type="EMBL" id="SFV66741.1"/>
    </source>
</evidence>
<dbReference type="EMBL" id="FPHH01000093">
    <property type="protein sequence ID" value="SFV66741.1"/>
    <property type="molecule type" value="Genomic_DNA"/>
</dbReference>
<name>A0A1W1CM53_9ZZZZ</name>
<dbReference type="InterPro" id="IPR010982">
    <property type="entry name" value="Lambda_DNA-bd_dom_sf"/>
</dbReference>
<protein>
    <submittedName>
        <fullName evidence="1">Putative phage repressor</fullName>
    </submittedName>
</protein>
<accession>A0A1W1CM53</accession>
<organism evidence="1">
    <name type="scientific">hydrothermal vent metagenome</name>
    <dbReference type="NCBI Taxonomy" id="652676"/>
    <lineage>
        <taxon>unclassified sequences</taxon>
        <taxon>metagenomes</taxon>
        <taxon>ecological metagenomes</taxon>
    </lineage>
</organism>
<gene>
    <name evidence="1" type="ORF">MNB_SM-5-604</name>
</gene>
<dbReference type="Gene3D" id="1.10.260.40">
    <property type="entry name" value="lambda repressor-like DNA-binding domains"/>
    <property type="match status" value="1"/>
</dbReference>
<proteinExistence type="predicted"/>
<sequence length="83" mass="9727">MANMIDIIERMKDILSEKYEDKVLDKNIAYELGYAPDNLATKKSRNLVPYDNLTSFCVRYKISTDWLFFGIGSKEMNYAKEDM</sequence>
<dbReference type="GO" id="GO:0003677">
    <property type="term" value="F:DNA binding"/>
    <property type="evidence" value="ECO:0007669"/>
    <property type="project" value="InterPro"/>
</dbReference>
<reference evidence="1" key="1">
    <citation type="submission" date="2016-10" db="EMBL/GenBank/DDBJ databases">
        <authorList>
            <person name="de Groot N.N."/>
        </authorList>
    </citation>
    <scope>NUCLEOTIDE SEQUENCE</scope>
</reference>